<name>G9ZJ98_9GAMM</name>
<organism evidence="2 3">
    <name type="scientific">Cardiobacterium valvarum F0432</name>
    <dbReference type="NCBI Taxonomy" id="797473"/>
    <lineage>
        <taxon>Bacteria</taxon>
        <taxon>Pseudomonadati</taxon>
        <taxon>Pseudomonadota</taxon>
        <taxon>Gammaproteobacteria</taxon>
        <taxon>Cardiobacteriales</taxon>
        <taxon>Cardiobacteriaceae</taxon>
        <taxon>Cardiobacterium</taxon>
    </lineage>
</organism>
<keyword evidence="1" id="KW-0472">Membrane</keyword>
<dbReference type="HOGENOM" id="CLU_2567561_0_0_6"/>
<protein>
    <submittedName>
        <fullName evidence="2">Uncharacterized protein</fullName>
    </submittedName>
</protein>
<dbReference type="RefSeq" id="WP_006986851.1">
    <property type="nucleotide sequence ID" value="NZ_JH417969.1"/>
</dbReference>
<proteinExistence type="predicted"/>
<accession>G9ZJ98</accession>
<dbReference type="EMBL" id="AGCM01000184">
    <property type="protein sequence ID" value="EHM50239.1"/>
    <property type="molecule type" value="Genomic_DNA"/>
</dbReference>
<evidence type="ECO:0000313" key="2">
    <source>
        <dbReference type="EMBL" id="EHM50239.1"/>
    </source>
</evidence>
<keyword evidence="1" id="KW-0812">Transmembrane</keyword>
<dbReference type="Proteomes" id="UP000004750">
    <property type="component" value="Unassembled WGS sequence"/>
</dbReference>
<gene>
    <name evidence="2" type="ORF">HMPREF9080_02867</name>
</gene>
<evidence type="ECO:0000313" key="3">
    <source>
        <dbReference type="Proteomes" id="UP000004750"/>
    </source>
</evidence>
<dbReference type="AlphaFoldDB" id="G9ZJ98"/>
<dbReference type="STRING" id="797473.HMPREF9080_02867"/>
<reference evidence="2 3" key="1">
    <citation type="submission" date="2011-08" db="EMBL/GenBank/DDBJ databases">
        <authorList>
            <person name="Weinstock G."/>
            <person name="Sodergren E."/>
            <person name="Clifton S."/>
            <person name="Fulton L."/>
            <person name="Fulton B."/>
            <person name="Courtney L."/>
            <person name="Fronick C."/>
            <person name="Harrison M."/>
            <person name="Strong C."/>
            <person name="Farmer C."/>
            <person name="Delahaunty K."/>
            <person name="Markovic C."/>
            <person name="Hall O."/>
            <person name="Minx P."/>
            <person name="Tomlinson C."/>
            <person name="Mitreva M."/>
            <person name="Hou S."/>
            <person name="Chen J."/>
            <person name="Wollam A."/>
            <person name="Pepin K.H."/>
            <person name="Johnson M."/>
            <person name="Bhonagiri V."/>
            <person name="Zhang X."/>
            <person name="Suruliraj S."/>
            <person name="Warren W."/>
            <person name="Chinwalla A."/>
            <person name="Mardis E.R."/>
            <person name="Wilson R.K."/>
        </authorList>
    </citation>
    <scope>NUCLEOTIDE SEQUENCE [LARGE SCALE GENOMIC DNA]</scope>
    <source>
        <strain evidence="2 3">F0432</strain>
    </source>
</reference>
<keyword evidence="1" id="KW-1133">Transmembrane helix</keyword>
<feature type="transmembrane region" description="Helical" evidence="1">
    <location>
        <begin position="58"/>
        <end position="79"/>
    </location>
</feature>
<sequence length="81" mass="8805">MNQVNVGEAFNAATGLSHLSTMLAVACLVLITIFFASSSLLGLRNLLRMRGEDTGPKLWMRLLVVMGGISLILLFFSMMSL</sequence>
<feature type="transmembrane region" description="Helical" evidence="1">
    <location>
        <begin position="20"/>
        <end position="46"/>
    </location>
</feature>
<comment type="caution">
    <text evidence="2">The sequence shown here is derived from an EMBL/GenBank/DDBJ whole genome shotgun (WGS) entry which is preliminary data.</text>
</comment>
<evidence type="ECO:0000256" key="1">
    <source>
        <dbReference type="SAM" id="Phobius"/>
    </source>
</evidence>